<evidence type="ECO:0000259" key="8">
    <source>
        <dbReference type="PROSITE" id="PS50879"/>
    </source>
</evidence>
<evidence type="ECO:0000313" key="9">
    <source>
        <dbReference type="EMBL" id="GAT58252.1"/>
    </source>
</evidence>
<evidence type="ECO:0000256" key="6">
    <source>
        <dbReference type="ARBA" id="ARBA00022759"/>
    </source>
</evidence>
<protein>
    <recommendedName>
        <fullName evidence="3">ribonuclease H</fullName>
        <ecNumber evidence="3">3.1.26.4</ecNumber>
    </recommendedName>
</protein>
<dbReference type="InterPro" id="IPR002156">
    <property type="entry name" value="RNaseH_domain"/>
</dbReference>
<evidence type="ECO:0000256" key="2">
    <source>
        <dbReference type="ARBA" id="ARBA00005300"/>
    </source>
</evidence>
<evidence type="ECO:0000256" key="7">
    <source>
        <dbReference type="ARBA" id="ARBA00022801"/>
    </source>
</evidence>
<evidence type="ECO:0000313" key="10">
    <source>
        <dbReference type="Proteomes" id="UP000815677"/>
    </source>
</evidence>
<accession>A0ABQ0M5V9</accession>
<reference evidence="9" key="1">
    <citation type="submission" date="2014-09" db="EMBL/GenBank/DDBJ databases">
        <title>Genome sequence of the luminous mushroom Mycena chlorophos for searching fungal bioluminescence genes.</title>
        <authorList>
            <person name="Tanaka Y."/>
            <person name="Kasuga D."/>
            <person name="Oba Y."/>
            <person name="Hase S."/>
            <person name="Sato K."/>
            <person name="Oba Y."/>
            <person name="Sakakibara Y."/>
        </authorList>
    </citation>
    <scope>NUCLEOTIDE SEQUENCE</scope>
</reference>
<comment type="similarity">
    <text evidence="2">Belongs to the RNase H family.</text>
</comment>
<dbReference type="Gene3D" id="3.30.420.10">
    <property type="entry name" value="Ribonuclease H-like superfamily/Ribonuclease H"/>
    <property type="match status" value="1"/>
</dbReference>
<evidence type="ECO:0000256" key="1">
    <source>
        <dbReference type="ARBA" id="ARBA00000077"/>
    </source>
</evidence>
<dbReference type="InterPro" id="IPR050092">
    <property type="entry name" value="RNase_H"/>
</dbReference>
<dbReference type="SUPFAM" id="SSF53098">
    <property type="entry name" value="Ribonuclease H-like"/>
    <property type="match status" value="1"/>
</dbReference>
<dbReference type="InterPro" id="IPR012337">
    <property type="entry name" value="RNaseH-like_sf"/>
</dbReference>
<dbReference type="Proteomes" id="UP000815677">
    <property type="component" value="Unassembled WGS sequence"/>
</dbReference>
<dbReference type="InterPro" id="IPR036397">
    <property type="entry name" value="RNaseH_sf"/>
</dbReference>
<dbReference type="EMBL" id="DF849604">
    <property type="protein sequence ID" value="GAT58252.1"/>
    <property type="molecule type" value="Genomic_DNA"/>
</dbReference>
<dbReference type="PROSITE" id="PS50879">
    <property type="entry name" value="RNASE_H_1"/>
    <property type="match status" value="1"/>
</dbReference>
<evidence type="ECO:0000256" key="4">
    <source>
        <dbReference type="ARBA" id="ARBA00022722"/>
    </source>
</evidence>
<dbReference type="EC" id="3.1.26.4" evidence="3"/>
<organism evidence="9 10">
    <name type="scientific">Mycena chlorophos</name>
    <name type="common">Agaric fungus</name>
    <name type="synonym">Agaricus chlorophos</name>
    <dbReference type="NCBI Taxonomy" id="658473"/>
    <lineage>
        <taxon>Eukaryota</taxon>
        <taxon>Fungi</taxon>
        <taxon>Dikarya</taxon>
        <taxon>Basidiomycota</taxon>
        <taxon>Agaricomycotina</taxon>
        <taxon>Agaricomycetes</taxon>
        <taxon>Agaricomycetidae</taxon>
        <taxon>Agaricales</taxon>
        <taxon>Marasmiineae</taxon>
        <taxon>Mycenaceae</taxon>
        <taxon>Mycena</taxon>
    </lineage>
</organism>
<sequence>MLPTSTLEGKWDPRVRQPEDTEQQLDIIGTRNVDENTETFNPRVTTHGTTADGFRLFADERAAKALPIIAHHREDNNPEVVVHTDGSATNNGIAEARAGSGIYFGPGDPRNRALRIPDEWGPSNQVGELAAIKEAAEMCPKGTPLKIVSNSRYAINAVTKYLQKTEDNGFLPTANGELIALTVASLQVRCGKTTLQWVKGHAGDEGNKAANALAVQGAAKDTPDKIRQGDMNLVERGVKLRTITQSKAEDD</sequence>
<dbReference type="CDD" id="cd09280">
    <property type="entry name" value="RNase_HI_eukaryote_like"/>
    <property type="match status" value="1"/>
</dbReference>
<comment type="catalytic activity">
    <reaction evidence="1">
        <text>Endonucleolytic cleavage to 5'-phosphomonoester.</text>
        <dbReference type="EC" id="3.1.26.4"/>
    </reaction>
</comment>
<keyword evidence="7" id="KW-0378">Hydrolase</keyword>
<dbReference type="Pfam" id="PF00075">
    <property type="entry name" value="RNase_H"/>
    <property type="match status" value="1"/>
</dbReference>
<dbReference type="PANTHER" id="PTHR10642:SF26">
    <property type="entry name" value="RIBONUCLEASE H1"/>
    <property type="match status" value="1"/>
</dbReference>
<name>A0ABQ0M5V9_MYCCL</name>
<gene>
    <name evidence="9" type="ORF">MCHLO_14704</name>
</gene>
<keyword evidence="10" id="KW-1185">Reference proteome</keyword>
<keyword evidence="4" id="KW-0540">Nuclease</keyword>
<dbReference type="PANTHER" id="PTHR10642">
    <property type="entry name" value="RIBONUCLEASE H1"/>
    <property type="match status" value="1"/>
</dbReference>
<proteinExistence type="inferred from homology"/>
<evidence type="ECO:0000256" key="5">
    <source>
        <dbReference type="ARBA" id="ARBA00022723"/>
    </source>
</evidence>
<keyword evidence="5" id="KW-0479">Metal-binding</keyword>
<evidence type="ECO:0000256" key="3">
    <source>
        <dbReference type="ARBA" id="ARBA00012180"/>
    </source>
</evidence>
<keyword evidence="6" id="KW-0255">Endonuclease</keyword>
<feature type="domain" description="RNase H type-1" evidence="8">
    <location>
        <begin position="76"/>
        <end position="219"/>
    </location>
</feature>